<organism evidence="2 3">
    <name type="scientific">Streptomyces atratus</name>
    <dbReference type="NCBI Taxonomy" id="1893"/>
    <lineage>
        <taxon>Bacteria</taxon>
        <taxon>Bacillati</taxon>
        <taxon>Actinomycetota</taxon>
        <taxon>Actinomycetes</taxon>
        <taxon>Kitasatosporales</taxon>
        <taxon>Streptomycetaceae</taxon>
        <taxon>Streptomyces</taxon>
    </lineage>
</organism>
<evidence type="ECO:0000313" key="3">
    <source>
        <dbReference type="Proteomes" id="UP000252698"/>
    </source>
</evidence>
<sequence>MFETAKVTDAEKDAIVEGLDVLVSIDDAEPLSDSGDMGIFRRRSEDTLVRRVPTAVLHENLQRTVDALQQVLADLRVPDGGMSLQQAQVSFEITATGGIAIVGTSAQVGAKGAITLTFGS</sequence>
<dbReference type="GeneID" id="95519255"/>
<dbReference type="AlphaFoldDB" id="A0A2Z5JBH7"/>
<evidence type="ECO:0000313" key="2">
    <source>
        <dbReference type="EMBL" id="AXE77594.1"/>
    </source>
</evidence>
<evidence type="ECO:0000259" key="1">
    <source>
        <dbReference type="Pfam" id="PF24393"/>
    </source>
</evidence>
<dbReference type="KEGG" id="sata:C5746_12270"/>
<dbReference type="EMBL" id="CP027306">
    <property type="protein sequence ID" value="AXE77594.1"/>
    <property type="molecule type" value="Genomic_DNA"/>
</dbReference>
<dbReference type="Pfam" id="PF24393">
    <property type="entry name" value="Pepco"/>
    <property type="match status" value="1"/>
</dbReference>
<dbReference type="InterPro" id="IPR056947">
    <property type="entry name" value="Pepco_dom"/>
</dbReference>
<dbReference type="RefSeq" id="WP_114244208.1">
    <property type="nucleotide sequence ID" value="NZ_CP027306.1"/>
</dbReference>
<proteinExistence type="predicted"/>
<dbReference type="Proteomes" id="UP000252698">
    <property type="component" value="Chromosome"/>
</dbReference>
<gene>
    <name evidence="2" type="ORF">C5746_12270</name>
</gene>
<accession>A0A2Z5JBH7</accession>
<reference evidence="2 3" key="1">
    <citation type="journal article" date="2018" name="Front. Microbiol.">
        <title>Genome Sequencing of Streptomyces atratus SCSIOZH16 and Activation Production of Nocardamine via Metabolic Engineering.</title>
        <authorList>
            <person name="Li Y."/>
            <person name="Zhang C."/>
            <person name="Liu C."/>
            <person name="Ju J."/>
            <person name="Ma J."/>
        </authorList>
    </citation>
    <scope>NUCLEOTIDE SEQUENCE [LARGE SCALE GENOMIC DNA]</scope>
    <source>
        <strain evidence="2 3">SCSIO_ZH16</strain>
    </source>
</reference>
<name>A0A2Z5JBH7_STRAR</name>
<protein>
    <recommendedName>
        <fullName evidence="1">Pepco domain-containing protein</fullName>
    </recommendedName>
</protein>
<feature type="domain" description="Pepco" evidence="1">
    <location>
        <begin position="42"/>
        <end position="118"/>
    </location>
</feature>